<dbReference type="PANTHER" id="PTHR43730:SF1">
    <property type="entry name" value="BETA-MANNOSIDASE"/>
    <property type="match status" value="1"/>
</dbReference>
<name>A0A6J7DTX9_9ZZZZ</name>
<dbReference type="InterPro" id="IPR017853">
    <property type="entry name" value="GH"/>
</dbReference>
<dbReference type="InterPro" id="IPR013783">
    <property type="entry name" value="Ig-like_fold"/>
</dbReference>
<comment type="catalytic activity">
    <reaction evidence="1">
        <text>Hydrolysis of terminal, non-reducing beta-D-mannose residues in beta-D-mannosides.</text>
        <dbReference type="EC" id="3.2.1.25"/>
    </reaction>
</comment>
<evidence type="ECO:0000256" key="3">
    <source>
        <dbReference type="ARBA" id="ARBA00022801"/>
    </source>
</evidence>
<dbReference type="EMBL" id="CAEZXX010000030">
    <property type="protein sequence ID" value="CAB4701656.1"/>
    <property type="molecule type" value="Genomic_DNA"/>
</dbReference>
<dbReference type="InterPro" id="IPR036156">
    <property type="entry name" value="Beta-gal/glucu_dom_sf"/>
</dbReference>
<dbReference type="Gene3D" id="2.60.120.260">
    <property type="entry name" value="Galactose-binding domain-like"/>
    <property type="match status" value="1"/>
</dbReference>
<gene>
    <name evidence="7" type="ORF">UFOPK2602_00620</name>
    <name evidence="8" type="ORF">UFOPK2806_00658</name>
    <name evidence="9" type="ORF">UFOPK3417_00904</name>
    <name evidence="10" type="ORF">UFOPK4306_00760</name>
</gene>
<proteinExistence type="predicted"/>
<dbReference type="SUPFAM" id="SSF51445">
    <property type="entry name" value="(Trans)glycosidases"/>
    <property type="match status" value="1"/>
</dbReference>
<dbReference type="EMBL" id="CAFBLR010000074">
    <property type="protein sequence ID" value="CAB4874087.1"/>
    <property type="molecule type" value="Genomic_DNA"/>
</dbReference>
<reference evidence="9" key="1">
    <citation type="submission" date="2020-05" db="EMBL/GenBank/DDBJ databases">
        <authorList>
            <person name="Chiriac C."/>
            <person name="Salcher M."/>
            <person name="Ghai R."/>
            <person name="Kavagutti S V."/>
        </authorList>
    </citation>
    <scope>NUCLEOTIDE SEQUENCE</scope>
</reference>
<dbReference type="PANTHER" id="PTHR43730">
    <property type="entry name" value="BETA-MANNOSIDASE"/>
    <property type="match status" value="1"/>
</dbReference>
<dbReference type="InterPro" id="IPR006102">
    <property type="entry name" value="Ig-like_GH2"/>
</dbReference>
<dbReference type="EC" id="3.2.1.25" evidence="2"/>
<dbReference type="GO" id="GO:0005975">
    <property type="term" value="P:carbohydrate metabolic process"/>
    <property type="evidence" value="ECO:0007669"/>
    <property type="project" value="InterPro"/>
</dbReference>
<sequence length="708" mass="79150">MDLSGTWRATLADDELRRSGIGPEFDDSSWEPVAVPGHWRSTPAFSDSDGPLLFRRPVEISAAAPGDRQWLVFDGLFYQADVWFDGVYLGDPEGYFFPHSFDITSIARLGSEHALAVEVNCAPQRNKTAKRNLTGVFQHWDALDPDWNPGGIWRPVRIETTGPVRIDRLRVLCRDANAGRANLLLHARLDSDAPHSVRIRTTVNGYTQRERVQPLAKGANEVEWTFGVDNPRLWWPWSMGAQELTDVTVEVFIEGGEQASDTAVRRTGLRQVALDRWQLSVNGERLFIKGANHGPTRMQIGEATAAELRRDVELAQDAGLDLLRIHAHITRPELYEAADELGMLLWQDLPLQWGYARSVRKQATAQAREAVDLLGHHPSIAVWCGHNEPFRLDVEPGRPTNMPLLAAKWIAGQQLPTWNKTVLDRWIKRSLERSDGSRPVVAHSGVLPHLPMLDGTDSHLYFGWYHGNERDLPGFAAAVPSMVRFVSEFGAQAVPASAAFMEPERWPNLDWAHLERHHALQKSIFDKRVPPADYDTFEDWQAATQQYQAMLLKHHIETLRRLKYRPTGGFCLFAFADGNPGVTWSILDHDRQRKRGFDAVTDACRPVIVVADRMPEHTKPGASLALNVHVVNDLRHALVDAVVVARLSWPGGERSWRFAGTVRADACALVGTLQFVTPDVTGALTLDLTLEHAAAAATNRYGTLLTAS</sequence>
<dbReference type="EMBL" id="CAFBQP010000022">
    <property type="protein sequence ID" value="CAB5058200.1"/>
    <property type="molecule type" value="Genomic_DNA"/>
</dbReference>
<evidence type="ECO:0000256" key="1">
    <source>
        <dbReference type="ARBA" id="ARBA00000829"/>
    </source>
</evidence>
<keyword evidence="4" id="KW-0326">Glycosidase</keyword>
<dbReference type="Pfam" id="PF00703">
    <property type="entry name" value="Glyco_hydro_2"/>
    <property type="match status" value="1"/>
</dbReference>
<dbReference type="InterPro" id="IPR054593">
    <property type="entry name" value="Beta-mannosidase-like_N2"/>
</dbReference>
<evidence type="ECO:0000256" key="4">
    <source>
        <dbReference type="ARBA" id="ARBA00023295"/>
    </source>
</evidence>
<organism evidence="9">
    <name type="scientific">freshwater metagenome</name>
    <dbReference type="NCBI Taxonomy" id="449393"/>
    <lineage>
        <taxon>unclassified sequences</taxon>
        <taxon>metagenomes</taxon>
        <taxon>ecological metagenomes</taxon>
    </lineage>
</organism>
<dbReference type="GO" id="GO:0004567">
    <property type="term" value="F:beta-mannosidase activity"/>
    <property type="evidence" value="ECO:0007669"/>
    <property type="project" value="UniProtKB-EC"/>
</dbReference>
<evidence type="ECO:0000256" key="2">
    <source>
        <dbReference type="ARBA" id="ARBA00012754"/>
    </source>
</evidence>
<evidence type="ECO:0000313" key="10">
    <source>
        <dbReference type="EMBL" id="CAB5058200.1"/>
    </source>
</evidence>
<dbReference type="Pfam" id="PF22666">
    <property type="entry name" value="Glyco_hydro_2_N2"/>
    <property type="match status" value="1"/>
</dbReference>
<protein>
    <recommendedName>
        <fullName evidence="2">beta-mannosidase</fullName>
        <ecNumber evidence="2">3.2.1.25</ecNumber>
    </recommendedName>
</protein>
<dbReference type="GO" id="GO:0006516">
    <property type="term" value="P:glycoprotein catabolic process"/>
    <property type="evidence" value="ECO:0007669"/>
    <property type="project" value="TreeGrafter"/>
</dbReference>
<evidence type="ECO:0000313" key="8">
    <source>
        <dbReference type="EMBL" id="CAB4745213.1"/>
    </source>
</evidence>
<dbReference type="AlphaFoldDB" id="A0A6J7DTX9"/>
<evidence type="ECO:0000259" key="6">
    <source>
        <dbReference type="Pfam" id="PF22666"/>
    </source>
</evidence>
<dbReference type="EMBL" id="CAEZYY010000006">
    <property type="protein sequence ID" value="CAB4745213.1"/>
    <property type="molecule type" value="Genomic_DNA"/>
</dbReference>
<dbReference type="InterPro" id="IPR050887">
    <property type="entry name" value="Beta-mannosidase_GH2"/>
</dbReference>
<accession>A0A6J7DTX9</accession>
<feature type="domain" description="Glycoside hydrolase family 2 immunoglobulin-like beta-sandwich" evidence="5">
    <location>
        <begin position="165"/>
        <end position="270"/>
    </location>
</feature>
<feature type="domain" description="Beta-mannosidase-like galactose-binding" evidence="6">
    <location>
        <begin position="54"/>
        <end position="134"/>
    </location>
</feature>
<dbReference type="InterPro" id="IPR008979">
    <property type="entry name" value="Galactose-bd-like_sf"/>
</dbReference>
<evidence type="ECO:0000313" key="9">
    <source>
        <dbReference type="EMBL" id="CAB4874087.1"/>
    </source>
</evidence>
<dbReference type="Gene3D" id="2.60.40.10">
    <property type="entry name" value="Immunoglobulins"/>
    <property type="match status" value="1"/>
</dbReference>
<dbReference type="SUPFAM" id="SSF49785">
    <property type="entry name" value="Galactose-binding domain-like"/>
    <property type="match status" value="1"/>
</dbReference>
<dbReference type="SUPFAM" id="SSF49303">
    <property type="entry name" value="beta-Galactosidase/glucuronidase domain"/>
    <property type="match status" value="1"/>
</dbReference>
<evidence type="ECO:0000259" key="5">
    <source>
        <dbReference type="Pfam" id="PF00703"/>
    </source>
</evidence>
<keyword evidence="3" id="KW-0378">Hydrolase</keyword>
<dbReference type="Gene3D" id="3.20.20.80">
    <property type="entry name" value="Glycosidases"/>
    <property type="match status" value="1"/>
</dbReference>
<evidence type="ECO:0000313" key="7">
    <source>
        <dbReference type="EMBL" id="CAB4701656.1"/>
    </source>
</evidence>